<comment type="caution">
    <text evidence="2">The sequence shown here is derived from an EMBL/GenBank/DDBJ whole genome shotgun (WGS) entry which is preliminary data.</text>
</comment>
<accession>A0AAD7V469</accession>
<name>A0AAD7V469_9FUNG</name>
<protein>
    <submittedName>
        <fullName evidence="2">Uncharacterized protein</fullName>
    </submittedName>
</protein>
<reference evidence="2 3" key="1">
    <citation type="submission" date="2023-03" db="EMBL/GenBank/DDBJ databases">
        <title>Genome sequence of Lichtheimia ornata CBS 291.66.</title>
        <authorList>
            <person name="Mohabir J.T."/>
            <person name="Shea T.P."/>
            <person name="Kurbessoian T."/>
            <person name="Berby B."/>
            <person name="Fontaine J."/>
            <person name="Livny J."/>
            <person name="Gnirke A."/>
            <person name="Stajich J.E."/>
            <person name="Cuomo C.A."/>
        </authorList>
    </citation>
    <scope>NUCLEOTIDE SEQUENCE [LARGE SCALE GENOMIC DNA]</scope>
    <source>
        <strain evidence="2">CBS 291.66</strain>
    </source>
</reference>
<dbReference type="Proteomes" id="UP001234581">
    <property type="component" value="Unassembled WGS sequence"/>
</dbReference>
<sequence length="86" mass="9532">MDQDAVIDAETRLCNNPLVVARNAFYSHDHDEELTPASESQLYGDNDEDGDASQKMNTWTKPLNNQQVLALLDSGATFSSIDVNFL</sequence>
<dbReference type="GeneID" id="83213413"/>
<feature type="region of interest" description="Disordered" evidence="1">
    <location>
        <begin position="30"/>
        <end position="55"/>
    </location>
</feature>
<dbReference type="AlphaFoldDB" id="A0AAD7V469"/>
<proteinExistence type="predicted"/>
<dbReference type="GO" id="GO:0004190">
    <property type="term" value="F:aspartic-type endopeptidase activity"/>
    <property type="evidence" value="ECO:0007669"/>
    <property type="project" value="InterPro"/>
</dbReference>
<dbReference type="EMBL" id="JARTCD010000025">
    <property type="protein sequence ID" value="KAJ8658318.1"/>
    <property type="molecule type" value="Genomic_DNA"/>
</dbReference>
<dbReference type="GO" id="GO:0006508">
    <property type="term" value="P:proteolysis"/>
    <property type="evidence" value="ECO:0007669"/>
    <property type="project" value="InterPro"/>
</dbReference>
<organism evidence="2 3">
    <name type="scientific">Lichtheimia ornata</name>
    <dbReference type="NCBI Taxonomy" id="688661"/>
    <lineage>
        <taxon>Eukaryota</taxon>
        <taxon>Fungi</taxon>
        <taxon>Fungi incertae sedis</taxon>
        <taxon>Mucoromycota</taxon>
        <taxon>Mucoromycotina</taxon>
        <taxon>Mucoromycetes</taxon>
        <taxon>Mucorales</taxon>
        <taxon>Lichtheimiaceae</taxon>
        <taxon>Lichtheimia</taxon>
    </lineage>
</organism>
<keyword evidence="3" id="KW-1185">Reference proteome</keyword>
<dbReference type="InterPro" id="IPR001969">
    <property type="entry name" value="Aspartic_peptidase_AS"/>
</dbReference>
<dbReference type="RefSeq" id="XP_058343231.1">
    <property type="nucleotide sequence ID" value="XM_058486036.1"/>
</dbReference>
<evidence type="ECO:0000313" key="3">
    <source>
        <dbReference type="Proteomes" id="UP001234581"/>
    </source>
</evidence>
<dbReference type="PROSITE" id="PS00141">
    <property type="entry name" value="ASP_PROTEASE"/>
    <property type="match status" value="1"/>
</dbReference>
<evidence type="ECO:0000256" key="1">
    <source>
        <dbReference type="SAM" id="MobiDB-lite"/>
    </source>
</evidence>
<evidence type="ECO:0000313" key="2">
    <source>
        <dbReference type="EMBL" id="KAJ8658318.1"/>
    </source>
</evidence>
<gene>
    <name evidence="2" type="ORF">O0I10_006001</name>
</gene>